<dbReference type="InterPro" id="IPR052394">
    <property type="entry name" value="LRR-containing"/>
</dbReference>
<dbReference type="Proteomes" id="UP001558613">
    <property type="component" value="Unassembled WGS sequence"/>
</dbReference>
<dbReference type="EMBL" id="JAYMGO010000005">
    <property type="protein sequence ID" value="KAL1273773.1"/>
    <property type="molecule type" value="Genomic_DNA"/>
</dbReference>
<dbReference type="PANTHER" id="PTHR24114:SF37">
    <property type="entry name" value="LEUCINE-RICH REPEAT-CONTAINING PROTEIN 74B"/>
    <property type="match status" value="1"/>
</dbReference>
<dbReference type="InterPro" id="IPR032675">
    <property type="entry name" value="LRR_dom_sf"/>
</dbReference>
<protein>
    <submittedName>
        <fullName evidence="1">Uncharacterized protein</fullName>
    </submittedName>
</protein>
<comment type="caution">
    <text evidence="1">The sequence shown here is derived from an EMBL/GenBank/DDBJ whole genome shotgun (WGS) entry which is preliminary data.</text>
</comment>
<evidence type="ECO:0000313" key="1">
    <source>
        <dbReference type="EMBL" id="KAL1273773.1"/>
    </source>
</evidence>
<dbReference type="InterPro" id="IPR001611">
    <property type="entry name" value="Leu-rich_rpt"/>
</dbReference>
<keyword evidence="2" id="KW-1185">Reference proteome</keyword>
<dbReference type="PROSITE" id="PS51450">
    <property type="entry name" value="LRR"/>
    <property type="match status" value="1"/>
</dbReference>
<gene>
    <name evidence="1" type="ORF">QQF64_026587</name>
</gene>
<accession>A0ABR3NAI8</accession>
<name>A0ABR3NAI8_9TELE</name>
<proteinExistence type="predicted"/>
<dbReference type="Gene3D" id="3.80.10.10">
    <property type="entry name" value="Ribonuclease Inhibitor"/>
    <property type="match status" value="2"/>
</dbReference>
<dbReference type="PANTHER" id="PTHR24114">
    <property type="entry name" value="LEUCINE RICH REPEAT FAMILY PROTEIN"/>
    <property type="match status" value="1"/>
</dbReference>
<reference evidence="1 2" key="1">
    <citation type="submission" date="2023-09" db="EMBL/GenBank/DDBJ databases">
        <authorList>
            <person name="Wang M."/>
        </authorList>
    </citation>
    <scope>NUCLEOTIDE SEQUENCE [LARGE SCALE GENOMIC DNA]</scope>
    <source>
        <strain evidence="1">GT-2023</strain>
        <tissue evidence="1">Liver</tissue>
    </source>
</reference>
<organism evidence="1 2">
    <name type="scientific">Cirrhinus molitorella</name>
    <name type="common">mud carp</name>
    <dbReference type="NCBI Taxonomy" id="172907"/>
    <lineage>
        <taxon>Eukaryota</taxon>
        <taxon>Metazoa</taxon>
        <taxon>Chordata</taxon>
        <taxon>Craniata</taxon>
        <taxon>Vertebrata</taxon>
        <taxon>Euteleostomi</taxon>
        <taxon>Actinopterygii</taxon>
        <taxon>Neopterygii</taxon>
        <taxon>Teleostei</taxon>
        <taxon>Ostariophysi</taxon>
        <taxon>Cypriniformes</taxon>
        <taxon>Cyprinidae</taxon>
        <taxon>Labeoninae</taxon>
        <taxon>Labeonini</taxon>
        <taxon>Cirrhinus</taxon>
    </lineage>
</organism>
<evidence type="ECO:0000313" key="2">
    <source>
        <dbReference type="Proteomes" id="UP001558613"/>
    </source>
</evidence>
<dbReference type="SUPFAM" id="SSF52047">
    <property type="entry name" value="RNI-like"/>
    <property type="match status" value="1"/>
</dbReference>
<sequence>MTEMKVEKKRIWEESQAGRSADPGVFTAEEVWMAKECLDHPASIKAQEWAIRMKIIRMKKTRWMKVEVSNQVMDSSRRKSVSSVMKILTQTWNSTDFTVRVLIKSERVNMSREREREWADGGTWVMHVLIEGVKELRGTEYDVATQRGIKQANGHERQAYDPTGQSSYREACKMLNVIPVSYFLRNMNQSELNMMHYGLGSQGTKALAISLVTNTSILKLNLRDNWMEGIGGAAIADMLKENCYITEIDLSENRMGEYGARALSSMLLENSTLFSLNLSGNHLDERAARHLSPALIGNQKLQHLDLSHNRFGDIAGEILGAAIAENAGIKSLNLAWNCIRGKGAIAFAKGLEGNIFLRTLDLSYNGLGKEGAVALEEALKHNNTLEDLNIGNNRIPLEGAIHFALGLKVNTTLRILKMSRNPMQSAGCFAILKSVQANPETAVEFLDFSDICVDQEFEDLFESTKETLPNLQVKHGGKINAVLKKS</sequence>
<dbReference type="SMART" id="SM00368">
    <property type="entry name" value="LRR_RI"/>
    <property type="match status" value="8"/>
</dbReference>
<dbReference type="Pfam" id="PF13516">
    <property type="entry name" value="LRR_6"/>
    <property type="match status" value="7"/>
</dbReference>